<dbReference type="EMBL" id="JACVVK020000335">
    <property type="protein sequence ID" value="KAK7478055.1"/>
    <property type="molecule type" value="Genomic_DNA"/>
</dbReference>
<feature type="domain" description="AIG1-type G" evidence="5">
    <location>
        <begin position="158"/>
        <end position="372"/>
    </location>
</feature>
<dbReference type="InterPro" id="IPR027417">
    <property type="entry name" value="P-loop_NTPase"/>
</dbReference>
<sequence>MTNQRQCTPSPGYFVDGNITQELVLGIPAATPEYVGTYGCHIIPTEPTDLTTCNFTLKERSKETEEEEHSEEIGSLGTASIVGIVIGSLVGVALIALGVFLVYKYRDKLFGNRTKSGSSEDGNADEQLQLNPDAPAEEQGVHDMSSGNPAPQSEKITKARIRVVMIGSSGTGKSSLGNSILGAYLFTTGCSMAFHTKLCDYHIATRGNYEFQVVDTPGLCDTDRTEEEVHYEVAKTVILAYPGPHIILMVFRCDRRFTKEDKQAYERLKTMFGEDMCKHMIIILTGLDAFATDGNIDLPNMRDALDAHVSTISPGYFSDILLEARGGYFGITNMASKEVKDQQINDLIDRMMEVVRNNDYEHYNCAPLDGINQRIEELLQERLQQNPDKTKEQAQEDLKQEVIQGNGEPGFMAQLTRLLRMRFPVAVAENQCKIM</sequence>
<dbReference type="CDD" id="cd12087">
    <property type="entry name" value="TM_EGFR-like"/>
    <property type="match status" value="1"/>
</dbReference>
<evidence type="ECO:0000256" key="2">
    <source>
        <dbReference type="ARBA" id="ARBA00022741"/>
    </source>
</evidence>
<dbReference type="AlphaFoldDB" id="A0ABD0JSI9"/>
<protein>
    <recommendedName>
        <fullName evidence="5">AIG1-type G domain-containing protein</fullName>
    </recommendedName>
</protein>
<dbReference type="Proteomes" id="UP001519460">
    <property type="component" value="Unassembled WGS sequence"/>
</dbReference>
<gene>
    <name evidence="6" type="ORF">BaRGS_00030731</name>
</gene>
<dbReference type="GO" id="GO:0005525">
    <property type="term" value="F:GTP binding"/>
    <property type="evidence" value="ECO:0007669"/>
    <property type="project" value="UniProtKB-KW"/>
</dbReference>
<evidence type="ECO:0000313" key="7">
    <source>
        <dbReference type="Proteomes" id="UP001519460"/>
    </source>
</evidence>
<evidence type="ECO:0000256" key="4">
    <source>
        <dbReference type="SAM" id="Phobius"/>
    </source>
</evidence>
<name>A0ABD0JSI9_9CAEN</name>
<dbReference type="Pfam" id="PF04548">
    <property type="entry name" value="AIG1"/>
    <property type="match status" value="1"/>
</dbReference>
<reference evidence="6 7" key="1">
    <citation type="journal article" date="2023" name="Sci. Data">
        <title>Genome assembly of the Korean intertidal mud-creeper Batillaria attramentaria.</title>
        <authorList>
            <person name="Patra A.K."/>
            <person name="Ho P.T."/>
            <person name="Jun S."/>
            <person name="Lee S.J."/>
            <person name="Kim Y."/>
            <person name="Won Y.J."/>
        </authorList>
    </citation>
    <scope>NUCLEOTIDE SEQUENCE [LARGE SCALE GENOMIC DNA]</scope>
    <source>
        <strain evidence="6">Wonlab-2016</strain>
    </source>
</reference>
<dbReference type="InterPro" id="IPR006703">
    <property type="entry name" value="G_AIG1"/>
</dbReference>
<feature type="transmembrane region" description="Helical" evidence="4">
    <location>
        <begin position="81"/>
        <end position="103"/>
    </location>
</feature>
<keyword evidence="7" id="KW-1185">Reference proteome</keyword>
<dbReference type="PANTHER" id="PTHR10903">
    <property type="entry name" value="GTPASE, IMAP FAMILY MEMBER-RELATED"/>
    <property type="match status" value="1"/>
</dbReference>
<evidence type="ECO:0000313" key="6">
    <source>
        <dbReference type="EMBL" id="KAK7478055.1"/>
    </source>
</evidence>
<keyword evidence="3" id="KW-0342">GTP-binding</keyword>
<evidence type="ECO:0000256" key="1">
    <source>
        <dbReference type="ARBA" id="ARBA00008535"/>
    </source>
</evidence>
<proteinExistence type="inferred from homology"/>
<accession>A0ABD0JSI9</accession>
<keyword evidence="4" id="KW-1133">Transmembrane helix</keyword>
<comment type="similarity">
    <text evidence="1">Belongs to the TRAFAC class TrmE-Era-EngA-EngB-Septin-like GTPase superfamily. AIG1/Toc34/Toc159-like paraseptin GTPase family. IAN subfamily.</text>
</comment>
<keyword evidence="4" id="KW-0472">Membrane</keyword>
<evidence type="ECO:0000259" key="5">
    <source>
        <dbReference type="PROSITE" id="PS51720"/>
    </source>
</evidence>
<dbReference type="Gene3D" id="3.40.50.300">
    <property type="entry name" value="P-loop containing nucleotide triphosphate hydrolases"/>
    <property type="match status" value="1"/>
</dbReference>
<comment type="caution">
    <text evidence="6">The sequence shown here is derived from an EMBL/GenBank/DDBJ whole genome shotgun (WGS) entry which is preliminary data.</text>
</comment>
<dbReference type="PANTHER" id="PTHR10903:SF184">
    <property type="entry name" value="GTP-BINDING PROTEIN A"/>
    <property type="match status" value="1"/>
</dbReference>
<dbReference type="PROSITE" id="PS51720">
    <property type="entry name" value="G_AIG1"/>
    <property type="match status" value="1"/>
</dbReference>
<keyword evidence="2" id="KW-0547">Nucleotide-binding</keyword>
<evidence type="ECO:0000256" key="3">
    <source>
        <dbReference type="ARBA" id="ARBA00023134"/>
    </source>
</evidence>
<organism evidence="6 7">
    <name type="scientific">Batillaria attramentaria</name>
    <dbReference type="NCBI Taxonomy" id="370345"/>
    <lineage>
        <taxon>Eukaryota</taxon>
        <taxon>Metazoa</taxon>
        <taxon>Spiralia</taxon>
        <taxon>Lophotrochozoa</taxon>
        <taxon>Mollusca</taxon>
        <taxon>Gastropoda</taxon>
        <taxon>Caenogastropoda</taxon>
        <taxon>Sorbeoconcha</taxon>
        <taxon>Cerithioidea</taxon>
        <taxon>Batillariidae</taxon>
        <taxon>Batillaria</taxon>
    </lineage>
</organism>
<keyword evidence="4" id="KW-0812">Transmembrane</keyword>
<dbReference type="SUPFAM" id="SSF52540">
    <property type="entry name" value="P-loop containing nucleoside triphosphate hydrolases"/>
    <property type="match status" value="1"/>
</dbReference>
<dbReference type="InterPro" id="IPR045058">
    <property type="entry name" value="GIMA/IAN/Toc"/>
</dbReference>